<gene>
    <name evidence="1" type="ORF">ENSA5_36010</name>
</gene>
<comment type="caution">
    <text evidence="1">The sequence shown here is derived from an EMBL/GenBank/DDBJ whole genome shotgun (WGS) entry which is preliminary data.</text>
</comment>
<dbReference type="Proteomes" id="UP000237968">
    <property type="component" value="Unassembled WGS sequence"/>
</dbReference>
<accession>A0A2S9XUI7</accession>
<keyword evidence="2" id="KW-1185">Reference proteome</keyword>
<dbReference type="EMBL" id="PVNK01000165">
    <property type="protein sequence ID" value="PRP96525.1"/>
    <property type="molecule type" value="Genomic_DNA"/>
</dbReference>
<dbReference type="AlphaFoldDB" id="A0A2S9XUI7"/>
<organism evidence="1 2">
    <name type="scientific">Enhygromyxa salina</name>
    <dbReference type="NCBI Taxonomy" id="215803"/>
    <lineage>
        <taxon>Bacteria</taxon>
        <taxon>Pseudomonadati</taxon>
        <taxon>Myxococcota</taxon>
        <taxon>Polyangia</taxon>
        <taxon>Nannocystales</taxon>
        <taxon>Nannocystaceae</taxon>
        <taxon>Enhygromyxa</taxon>
    </lineage>
</organism>
<dbReference type="InterPro" id="IPR049812">
    <property type="entry name" value="DpdG-like"/>
</dbReference>
<dbReference type="NCBIfam" id="NF041064">
    <property type="entry name" value="DpdG"/>
    <property type="match status" value="1"/>
</dbReference>
<evidence type="ECO:0000313" key="2">
    <source>
        <dbReference type="Proteomes" id="UP000237968"/>
    </source>
</evidence>
<protein>
    <submittedName>
        <fullName evidence="1">Uncharacterized protein</fullName>
    </submittedName>
</protein>
<evidence type="ECO:0000313" key="1">
    <source>
        <dbReference type="EMBL" id="PRP96525.1"/>
    </source>
</evidence>
<sequence length="303" mass="34341">MSILNYANDGRPPILLVVWRALRHLGPTSEDRIKKLCAPESIGDAKHVGNTILRYKQLGVFVTRGEKLALASPFDRLSLDGDAQYRAFRREVRRRVLLPENNEDFLRREPSGAADFTLACAWMLSVDVYKPDLHRHSVVQNLEKDHLKNIIPGGSKQADKYVLQNDVRWNAFKAWMPFFGFAWNEPFQLDPSEAIEDELSEMLTANEWVTINRFMVNLGQTIPVLAEGDYVSRARARAEADDQWRRFDANEIPPAVTRALLGLEAIGSLELDDRADADRQVMLGSGFRPLCNVTHVRAKEVGS</sequence>
<dbReference type="OrthoDB" id="6625234at2"/>
<proteinExistence type="predicted"/>
<name>A0A2S9XUI7_9BACT</name>
<dbReference type="RefSeq" id="WP_106392943.1">
    <property type="nucleotide sequence ID" value="NZ_PVNK01000165.1"/>
</dbReference>
<reference evidence="1 2" key="1">
    <citation type="submission" date="2018-03" db="EMBL/GenBank/DDBJ databases">
        <title>Draft Genome Sequences of the Obligatory Marine Myxobacteria Enhygromyxa salina SWB005.</title>
        <authorList>
            <person name="Poehlein A."/>
            <person name="Moghaddam J.A."/>
            <person name="Harms H."/>
            <person name="Alanjari M."/>
            <person name="Koenig G.M."/>
            <person name="Daniel R."/>
            <person name="Schaeberle T.F."/>
        </authorList>
    </citation>
    <scope>NUCLEOTIDE SEQUENCE [LARGE SCALE GENOMIC DNA]</scope>
    <source>
        <strain evidence="1 2">SWB005</strain>
    </source>
</reference>